<evidence type="ECO:0000313" key="3">
    <source>
        <dbReference type="Proteomes" id="UP001428290"/>
    </source>
</evidence>
<dbReference type="Proteomes" id="UP001428290">
    <property type="component" value="Unassembled WGS sequence"/>
</dbReference>
<comment type="caution">
    <text evidence="2">The sequence shown here is derived from an EMBL/GenBank/DDBJ whole genome shotgun (WGS) entry which is preliminary data.</text>
</comment>
<dbReference type="InterPro" id="IPR036249">
    <property type="entry name" value="Thioredoxin-like_sf"/>
</dbReference>
<reference evidence="2 3" key="1">
    <citation type="submission" date="2024-02" db="EMBL/GenBank/DDBJ databases">
        <title>Herpetosiphon gulosus NBRC 112829.</title>
        <authorList>
            <person name="Ichikawa N."/>
            <person name="Katano-Makiyama Y."/>
            <person name="Hidaka K."/>
        </authorList>
    </citation>
    <scope>NUCLEOTIDE SEQUENCE [LARGE SCALE GENOMIC DNA]</scope>
    <source>
        <strain evidence="2 3">NBRC 112829</strain>
    </source>
</reference>
<dbReference type="PROSITE" id="PS51352">
    <property type="entry name" value="THIOREDOXIN_2"/>
    <property type="match status" value="1"/>
</dbReference>
<gene>
    <name evidence="2" type="ORF">Hgul01_04776</name>
</gene>
<evidence type="ECO:0000259" key="1">
    <source>
        <dbReference type="PROSITE" id="PS51352"/>
    </source>
</evidence>
<dbReference type="Gene3D" id="3.40.30.10">
    <property type="entry name" value="Glutaredoxin"/>
    <property type="match status" value="1"/>
</dbReference>
<name>A0ABP9X6C7_9CHLR</name>
<dbReference type="RefSeq" id="WP_345724542.1">
    <property type="nucleotide sequence ID" value="NZ_BAABRU010000028.1"/>
</dbReference>
<evidence type="ECO:0000313" key="2">
    <source>
        <dbReference type="EMBL" id="GAA5530952.1"/>
    </source>
</evidence>
<dbReference type="InterPro" id="IPR000866">
    <property type="entry name" value="AhpC/TSA"/>
</dbReference>
<accession>A0ABP9X6C7</accession>
<protein>
    <recommendedName>
        <fullName evidence="1">Thioredoxin domain-containing protein</fullName>
    </recommendedName>
</protein>
<dbReference type="EMBL" id="BAABRU010000028">
    <property type="protein sequence ID" value="GAA5530952.1"/>
    <property type="molecule type" value="Genomic_DNA"/>
</dbReference>
<dbReference type="SUPFAM" id="SSF52833">
    <property type="entry name" value="Thioredoxin-like"/>
    <property type="match status" value="1"/>
</dbReference>
<sequence length="172" mass="18997">MIPLTLLTVGHTVPDWTLSDVHGQPYTLSRSLGLSGALLTFIRGMFCPYCTAQLHQLREHSAPILAQGVQPLVIAAHGPEALAVHAALENRLPILIDSDRHVITTYGLRHDLRTYADVGYPTGALVHPTTALLDTERRLRWIYRGINPADRPRLPMILEQIALLNRPAHDGA</sequence>
<feature type="domain" description="Thioredoxin" evidence="1">
    <location>
        <begin position="7"/>
        <end position="162"/>
    </location>
</feature>
<keyword evidence="3" id="KW-1185">Reference proteome</keyword>
<organism evidence="2 3">
    <name type="scientific">Herpetosiphon gulosus</name>
    <dbReference type="NCBI Taxonomy" id="1973496"/>
    <lineage>
        <taxon>Bacteria</taxon>
        <taxon>Bacillati</taxon>
        <taxon>Chloroflexota</taxon>
        <taxon>Chloroflexia</taxon>
        <taxon>Herpetosiphonales</taxon>
        <taxon>Herpetosiphonaceae</taxon>
        <taxon>Herpetosiphon</taxon>
    </lineage>
</organism>
<dbReference type="InterPro" id="IPR013766">
    <property type="entry name" value="Thioredoxin_domain"/>
</dbReference>
<dbReference type="Pfam" id="PF00578">
    <property type="entry name" value="AhpC-TSA"/>
    <property type="match status" value="1"/>
</dbReference>
<proteinExistence type="predicted"/>